<feature type="region of interest" description="Disordered" evidence="2">
    <location>
        <begin position="334"/>
        <end position="393"/>
    </location>
</feature>
<sequence length="1716" mass="185276">MLRACRHGLHSDEATESLDFYFTSTEQSMDYVADRPRPRRKAVVTSGAMQESADDESDVGSSVNVEVNVEEQPTKLYPRSSTASSNAMHDSDQPYEVKVPKKYIKQFLKKELQEAGACMALPIVILMFACFCLGTVGSTSHFKTEQLHSQDYAISFDIEENANFAFAGSIPFEIGRIGWKNIYDVNSVADFWSWLNLGLLPIFFPAARSWDTSESRSNVAAQCESFKSSLEVAPAPGFYGGARTPRTPWGSRRPRAQRPNGHVRGGLLVLQLVASSTEAWLDVLTCGVPELPDCSIDVTASSHAPTPLAESSETDSSDAGMPARPELTAALANTTREGGAAESEGARQCTPRPQAAPPARQSGAPAREGACARPAGVERQGAAERGSRTAVERDGEDIVAEGWSSLLACAGATEGRCRRAHRARPPGLVAFVEATVRAAVGASTGAGADKLTAAAAVAALAEEAQLEGCCDVERGIQVDSAEGDVAAGPDRPCVRGAKQFGKVQHDFDEVAKSGEEPTAESVVEVSPGRHTTGPSPLSSGPICRGVVNQEKAVNLRGEKAVRGAASPSEENVEWKATFEANQAAHARVAAAGECRLTLWRFEHGVLEHSGEGIVLQGPAREIGKDKAKPVDVMGDDEGFSKQRRKKKGAFVKAAARDGMIEAACRLAKVALEGPLDRANAVALDNPLSDAQRLDMARRRGSQVGEAIWRAVAEEMPKEELRGSDTAAAHELAAPPHRALLSAPPAVGAPRAAGGRAPGCRGGPGGAAEARKAARGGGDAGGGGAAALGAEVDDELDDVWADTLGGEVAVGAEAWPCVPVGRRRQLRLAARSALAAPAVLPAASGAVAAGGAELRIQRTLQNQMADVTKTLQNTVANSFQDITKELERQLAPHVQKIEEHTQDLAKIKASSAHLEQSNKQMADQIRELQTTLAHVDSLGRSDAPDMLRLADWDRPADPQLFVANCHKPCAPAAILDSLSQWLEAAKTTKAQITINEKEPSKRFHIHVPGAADGRARALHLTKHLRCESGRWRDFSVRTVEGNDEKLYINPDKNPRAIRQEVQTKKLLSICKETLPGDWWMQRSAGIIHFGTTPIAEVKPQRPDEPPQLSWSPAAKNDLQLNTTAISNQFKALFRAVSDHAIIELKIEPRKETDKNNQSIPSFIFSTKDYKEQLATCLDACDIDQLSPTEQWECVKRQMILAAEGARNAVMRTPIGDNSSNDIEARCMAMRAIARAVWRQDRRLATRLLERAAAGPVHLRVEGSSVALRDAARFEAEVLALSEDGAAEDRAMRLRASQHIAYRERRSRRLRFAPMKVCLAVPLSLSLLAPAALAAGGGVTPVQKVIPRAHGEHACEREEKHAEEVQFAAYKQFCDDTTVEKENAISEAEERIEVLTADIEKRQATAAQLTLEIKDHEADIASWDGDMKAAAKVRSTERAAYSDEHKDDLSESVDALQRAIQILKKQAYDRGQASLVQVQALQSDKLIPDEAKRAIAAFLQQDPQESLLAITAPEAAGYEFQSHGIIEMLAKLLDKFISERTTLEKEELNKKHAHHLTMQDLSAQSDQAKQDVSDKTQLKAKNLEMAADAKADLTETQDTLEADKKYLADLQAQCSQKASDFGSRQQLRAEELEALAKAIQIISSEGVAGSAEKHLPTMVQARAPSFAALRTAAAPSESQARAAAYLQERAEQTGSRVLSSIAARVQEDPFGKVKKMIK</sequence>
<feature type="compositionally biased region" description="Low complexity" evidence="2">
    <location>
        <begin position="346"/>
        <end position="367"/>
    </location>
</feature>
<feature type="coiled-coil region" evidence="1">
    <location>
        <begin position="1376"/>
        <end position="1417"/>
    </location>
</feature>
<feature type="region of interest" description="Disordered" evidence="2">
    <location>
        <begin position="43"/>
        <end position="62"/>
    </location>
</feature>
<protein>
    <submittedName>
        <fullName evidence="4">Uncharacterized protein</fullName>
    </submittedName>
</protein>
<accession>A0ABN9WJ75</accession>
<gene>
    <name evidence="4" type="ORF">PCOR1329_LOCUS67893</name>
</gene>
<feature type="region of interest" description="Disordered" evidence="2">
    <location>
        <begin position="511"/>
        <end position="543"/>
    </location>
</feature>
<feature type="region of interest" description="Disordered" evidence="2">
    <location>
        <begin position="241"/>
        <end position="260"/>
    </location>
</feature>
<feature type="compositionally biased region" description="Basic and acidic residues" evidence="2">
    <location>
        <begin position="381"/>
        <end position="393"/>
    </location>
</feature>
<feature type="compositionally biased region" description="Low complexity" evidence="2">
    <location>
        <begin position="745"/>
        <end position="754"/>
    </location>
</feature>
<keyword evidence="3" id="KW-0812">Transmembrane</keyword>
<evidence type="ECO:0000313" key="5">
    <source>
        <dbReference type="Proteomes" id="UP001189429"/>
    </source>
</evidence>
<comment type="caution">
    <text evidence="4">The sequence shown here is derived from an EMBL/GenBank/DDBJ whole genome shotgun (WGS) entry which is preliminary data.</text>
</comment>
<organism evidence="4 5">
    <name type="scientific">Prorocentrum cordatum</name>
    <dbReference type="NCBI Taxonomy" id="2364126"/>
    <lineage>
        <taxon>Eukaryota</taxon>
        <taxon>Sar</taxon>
        <taxon>Alveolata</taxon>
        <taxon>Dinophyceae</taxon>
        <taxon>Prorocentrales</taxon>
        <taxon>Prorocentraceae</taxon>
        <taxon>Prorocentrum</taxon>
    </lineage>
</organism>
<keyword evidence="3" id="KW-0472">Membrane</keyword>
<keyword evidence="3" id="KW-1133">Transmembrane helix</keyword>
<proteinExistence type="predicted"/>
<feature type="non-terminal residue" evidence="4">
    <location>
        <position position="1716"/>
    </location>
</feature>
<evidence type="ECO:0000256" key="3">
    <source>
        <dbReference type="SAM" id="Phobius"/>
    </source>
</evidence>
<feature type="compositionally biased region" description="Gly residues" evidence="2">
    <location>
        <begin position="774"/>
        <end position="785"/>
    </location>
</feature>
<feature type="coiled-coil region" evidence="1">
    <location>
        <begin position="896"/>
        <end position="930"/>
    </location>
</feature>
<evidence type="ECO:0000313" key="4">
    <source>
        <dbReference type="EMBL" id="CAK0886579.1"/>
    </source>
</evidence>
<feature type="region of interest" description="Disordered" evidence="2">
    <location>
        <begin position="745"/>
        <end position="785"/>
    </location>
</feature>
<dbReference type="EMBL" id="CAUYUJ010018824">
    <property type="protein sequence ID" value="CAK0886579.1"/>
    <property type="molecule type" value="Genomic_DNA"/>
</dbReference>
<evidence type="ECO:0000256" key="1">
    <source>
        <dbReference type="SAM" id="Coils"/>
    </source>
</evidence>
<feature type="region of interest" description="Disordered" evidence="2">
    <location>
        <begin position="302"/>
        <end position="322"/>
    </location>
</feature>
<feature type="transmembrane region" description="Helical" evidence="3">
    <location>
        <begin position="115"/>
        <end position="136"/>
    </location>
</feature>
<feature type="compositionally biased region" description="Gly residues" evidence="2">
    <location>
        <begin position="755"/>
        <end position="765"/>
    </location>
</feature>
<dbReference type="Proteomes" id="UP001189429">
    <property type="component" value="Unassembled WGS sequence"/>
</dbReference>
<keyword evidence="1" id="KW-0175">Coiled coil</keyword>
<reference evidence="4" key="1">
    <citation type="submission" date="2023-10" db="EMBL/GenBank/DDBJ databases">
        <authorList>
            <person name="Chen Y."/>
            <person name="Shah S."/>
            <person name="Dougan E. K."/>
            <person name="Thang M."/>
            <person name="Chan C."/>
        </authorList>
    </citation>
    <scope>NUCLEOTIDE SEQUENCE [LARGE SCALE GENOMIC DNA]</scope>
</reference>
<keyword evidence="5" id="KW-1185">Reference proteome</keyword>
<name>A0ABN9WJ75_9DINO</name>
<evidence type="ECO:0000256" key="2">
    <source>
        <dbReference type="SAM" id="MobiDB-lite"/>
    </source>
</evidence>